<dbReference type="InterPro" id="IPR040582">
    <property type="entry name" value="OB_MalK-like"/>
</dbReference>
<dbReference type="SUPFAM" id="SSF50331">
    <property type="entry name" value="MOP-like"/>
    <property type="match status" value="1"/>
</dbReference>
<keyword evidence="4" id="KW-0547">Nucleotide-binding</keyword>
<evidence type="ECO:0000256" key="5">
    <source>
        <dbReference type="ARBA" id="ARBA00022840"/>
    </source>
</evidence>
<protein>
    <submittedName>
        <fullName evidence="8">ABC transporter</fullName>
    </submittedName>
</protein>
<dbReference type="PROSITE" id="PS00211">
    <property type="entry name" value="ABC_TRANSPORTER_1"/>
    <property type="match status" value="1"/>
</dbReference>
<dbReference type="FunFam" id="3.40.50.300:FF:000042">
    <property type="entry name" value="Maltose/maltodextrin ABC transporter, ATP-binding protein"/>
    <property type="match status" value="1"/>
</dbReference>
<evidence type="ECO:0000256" key="1">
    <source>
        <dbReference type="ARBA" id="ARBA00022448"/>
    </source>
</evidence>
<keyword evidence="2" id="KW-1003">Cell membrane</keyword>
<dbReference type="InterPro" id="IPR003439">
    <property type="entry name" value="ABC_transporter-like_ATP-bd"/>
</dbReference>
<dbReference type="Gene3D" id="2.40.50.140">
    <property type="entry name" value="Nucleic acid-binding proteins"/>
    <property type="match status" value="1"/>
</dbReference>
<keyword evidence="9" id="KW-1185">Reference proteome</keyword>
<evidence type="ECO:0000313" key="8">
    <source>
        <dbReference type="EMBL" id="KKB63314.1"/>
    </source>
</evidence>
<dbReference type="Gene3D" id="3.40.50.300">
    <property type="entry name" value="P-loop containing nucleotide triphosphate hydrolases"/>
    <property type="match status" value="1"/>
</dbReference>
<keyword evidence="1" id="KW-0813">Transport</keyword>
<dbReference type="GO" id="GO:0015423">
    <property type="term" value="F:ABC-type maltose transporter activity"/>
    <property type="evidence" value="ECO:0007669"/>
    <property type="project" value="TreeGrafter"/>
</dbReference>
<dbReference type="InterPro" id="IPR047641">
    <property type="entry name" value="ABC_transpr_MalK/UgpC-like"/>
</dbReference>
<reference evidence="8 9" key="1">
    <citation type="submission" date="2015-03" db="EMBL/GenBank/DDBJ databases">
        <title>Draft Genome Sequence of Burkholderia andropogonis type strain ICMP2807, isolated from Sorghum bicolor.</title>
        <authorList>
            <person name="Lopes-Santos L."/>
            <person name="Castro D.B."/>
            <person name="Ottoboni L.M."/>
            <person name="Park D."/>
            <person name="Weirc B.S."/>
            <person name="Destefano S.A."/>
        </authorList>
    </citation>
    <scope>NUCLEOTIDE SEQUENCE [LARGE SCALE GENOMIC DNA]</scope>
    <source>
        <strain evidence="8 9">ICMP2807</strain>
    </source>
</reference>
<dbReference type="GO" id="GO:0005524">
    <property type="term" value="F:ATP binding"/>
    <property type="evidence" value="ECO:0007669"/>
    <property type="project" value="UniProtKB-KW"/>
</dbReference>
<dbReference type="CDD" id="cd03301">
    <property type="entry name" value="ABC_MalK_N"/>
    <property type="match status" value="1"/>
</dbReference>
<dbReference type="OrthoDB" id="5298774at2"/>
<dbReference type="InterPro" id="IPR015855">
    <property type="entry name" value="ABC_transpr_MalK-like"/>
</dbReference>
<dbReference type="InterPro" id="IPR017871">
    <property type="entry name" value="ABC_transporter-like_CS"/>
</dbReference>
<sequence length="407" mass="44096">MASISLRSVQKSYGGDTPVICDVDLDIAEHEFCVFLGPSGCGKSTLLRMIAGLEDVTDGTVLIDNKVVNDVPAAQRGVAMVFQSYALFPHMTVYQNMAFGLTLAKTPKSVIHDKVTEAARILQLEPLLERLPKALSGGQRQRVAIGRAIVRNPGVFLFDEPLSNLDATLRGQTRIEIARLHKQFSKASVVYVTHDQVEAMTLADKIVLLHAGADTATFGSIAQVGTPLDLYHRPRSRFVAGFIGSPRMNFLSAHVSETGADHAIVTLDGANERLRVDIRPETPRQNDAAPKLRSTANTLASLQIGQHVTIGIRPEHLHPVPKDAPSVADGMHGSNQINRAITLVEQLGEHCYLHLETTDSTLLIAKAPGDWSIVQGGRCTFMAPPDACHLFTDDGLAVVYTPAHQFA</sequence>
<dbReference type="EMBL" id="LAQU01000011">
    <property type="protein sequence ID" value="KKB63314.1"/>
    <property type="molecule type" value="Genomic_DNA"/>
</dbReference>
<gene>
    <name evidence="8" type="ORF">WM40_12530</name>
</gene>
<evidence type="ECO:0000256" key="4">
    <source>
        <dbReference type="ARBA" id="ARBA00022741"/>
    </source>
</evidence>
<comment type="caution">
    <text evidence="8">The sequence shown here is derived from an EMBL/GenBank/DDBJ whole genome shotgun (WGS) entry which is preliminary data.</text>
</comment>
<dbReference type="GO" id="GO:0055052">
    <property type="term" value="C:ATP-binding cassette (ABC) transporter complex, substrate-binding subunit-containing"/>
    <property type="evidence" value="ECO:0007669"/>
    <property type="project" value="TreeGrafter"/>
</dbReference>
<dbReference type="PATRIC" id="fig|28092.6.peg.2949"/>
<dbReference type="PANTHER" id="PTHR43875:SF3">
    <property type="entry name" value="MALTOSE_MALTODEXTRIN IMPORT ATP-BINDING PROTEIN MALK"/>
    <property type="match status" value="1"/>
</dbReference>
<dbReference type="Pfam" id="PF17912">
    <property type="entry name" value="OB_MalK"/>
    <property type="match status" value="1"/>
</dbReference>
<evidence type="ECO:0000256" key="6">
    <source>
        <dbReference type="ARBA" id="ARBA00023136"/>
    </source>
</evidence>
<evidence type="ECO:0000313" key="9">
    <source>
        <dbReference type="Proteomes" id="UP000033618"/>
    </source>
</evidence>
<dbReference type="Proteomes" id="UP000033618">
    <property type="component" value="Unassembled WGS sequence"/>
</dbReference>
<feature type="domain" description="ABC transporter" evidence="7">
    <location>
        <begin position="4"/>
        <end position="243"/>
    </location>
</feature>
<keyword evidence="3" id="KW-0997">Cell inner membrane</keyword>
<dbReference type="InterPro" id="IPR012340">
    <property type="entry name" value="NA-bd_OB-fold"/>
</dbReference>
<keyword evidence="5" id="KW-0067">ATP-binding</keyword>
<dbReference type="InterPro" id="IPR027417">
    <property type="entry name" value="P-loop_NTPase"/>
</dbReference>
<dbReference type="PANTHER" id="PTHR43875">
    <property type="entry name" value="MALTODEXTRIN IMPORT ATP-BINDING PROTEIN MSMX"/>
    <property type="match status" value="1"/>
</dbReference>
<dbReference type="AlphaFoldDB" id="A0A0F5K0B3"/>
<dbReference type="RefSeq" id="WP_046153005.1">
    <property type="nucleotide sequence ID" value="NZ_CADFGU010000007.1"/>
</dbReference>
<organism evidence="8 9">
    <name type="scientific">Robbsia andropogonis</name>
    <dbReference type="NCBI Taxonomy" id="28092"/>
    <lineage>
        <taxon>Bacteria</taxon>
        <taxon>Pseudomonadati</taxon>
        <taxon>Pseudomonadota</taxon>
        <taxon>Betaproteobacteria</taxon>
        <taxon>Burkholderiales</taxon>
        <taxon>Burkholderiaceae</taxon>
        <taxon>Robbsia</taxon>
    </lineage>
</organism>
<dbReference type="SUPFAM" id="SSF52540">
    <property type="entry name" value="P-loop containing nucleoside triphosphate hydrolases"/>
    <property type="match status" value="1"/>
</dbReference>
<evidence type="ECO:0000259" key="7">
    <source>
        <dbReference type="PROSITE" id="PS50893"/>
    </source>
</evidence>
<accession>A0A0F5K0B3</accession>
<dbReference type="PROSITE" id="PS50893">
    <property type="entry name" value="ABC_TRANSPORTER_2"/>
    <property type="match status" value="1"/>
</dbReference>
<keyword evidence="6" id="KW-0472">Membrane</keyword>
<name>A0A0F5K0B3_9BURK</name>
<proteinExistence type="predicted"/>
<dbReference type="Pfam" id="PF00005">
    <property type="entry name" value="ABC_tran"/>
    <property type="match status" value="1"/>
</dbReference>
<dbReference type="GO" id="GO:1990060">
    <property type="term" value="C:maltose transport complex"/>
    <property type="evidence" value="ECO:0007669"/>
    <property type="project" value="TreeGrafter"/>
</dbReference>
<dbReference type="GO" id="GO:0016887">
    <property type="term" value="F:ATP hydrolysis activity"/>
    <property type="evidence" value="ECO:0007669"/>
    <property type="project" value="InterPro"/>
</dbReference>
<dbReference type="SMART" id="SM00382">
    <property type="entry name" value="AAA"/>
    <property type="match status" value="1"/>
</dbReference>
<evidence type="ECO:0000256" key="2">
    <source>
        <dbReference type="ARBA" id="ARBA00022475"/>
    </source>
</evidence>
<dbReference type="InterPro" id="IPR008995">
    <property type="entry name" value="Mo/tungstate-bd_C_term_dom"/>
</dbReference>
<dbReference type="STRING" id="28092.WM40_12530"/>
<evidence type="ECO:0000256" key="3">
    <source>
        <dbReference type="ARBA" id="ARBA00022519"/>
    </source>
</evidence>
<dbReference type="Gene3D" id="2.40.50.100">
    <property type="match status" value="1"/>
</dbReference>
<dbReference type="InterPro" id="IPR003593">
    <property type="entry name" value="AAA+_ATPase"/>
</dbReference>